<sequence>MARFLSRALIGTPRTLIRDPCSSHRHHLLPARFLDVRGRSDRSARPELIELDLGAAEREETEVDVFRRVDDAIHAILIRKSAPDWLPFIPGSSYWVPPRRRANGLVELVGKLANPLSEEETMSLTTIHGWPSSSYFVEGTSPHPVKKSRKKLPAQSDDEE</sequence>
<dbReference type="PANTHER" id="PTHR33972">
    <property type="entry name" value="EXPRESSED PROTEIN"/>
    <property type="match status" value="1"/>
</dbReference>
<accession>A0AAQ3L2R6</accession>
<proteinExistence type="predicted"/>
<protein>
    <submittedName>
        <fullName evidence="2">Uncharacterized protein</fullName>
    </submittedName>
</protein>
<reference evidence="2 3" key="1">
    <citation type="submission" date="2023-10" db="EMBL/GenBank/DDBJ databases">
        <title>Chromosome-scale genome assembly provides insights into flower coloration mechanisms of Canna indica.</title>
        <authorList>
            <person name="Li C."/>
        </authorList>
    </citation>
    <scope>NUCLEOTIDE SEQUENCE [LARGE SCALE GENOMIC DNA]</scope>
    <source>
        <tissue evidence="2">Flower</tissue>
    </source>
</reference>
<organism evidence="2 3">
    <name type="scientific">Canna indica</name>
    <name type="common">Indian-shot</name>
    <dbReference type="NCBI Taxonomy" id="4628"/>
    <lineage>
        <taxon>Eukaryota</taxon>
        <taxon>Viridiplantae</taxon>
        <taxon>Streptophyta</taxon>
        <taxon>Embryophyta</taxon>
        <taxon>Tracheophyta</taxon>
        <taxon>Spermatophyta</taxon>
        <taxon>Magnoliopsida</taxon>
        <taxon>Liliopsida</taxon>
        <taxon>Zingiberales</taxon>
        <taxon>Cannaceae</taxon>
        <taxon>Canna</taxon>
    </lineage>
</organism>
<evidence type="ECO:0000313" key="2">
    <source>
        <dbReference type="EMBL" id="WOL19767.1"/>
    </source>
</evidence>
<name>A0AAQ3L2R6_9LILI</name>
<evidence type="ECO:0000313" key="3">
    <source>
        <dbReference type="Proteomes" id="UP001327560"/>
    </source>
</evidence>
<gene>
    <name evidence="2" type="ORF">Cni_G28569</name>
</gene>
<dbReference type="PANTHER" id="PTHR33972:SF2">
    <property type="entry name" value="OS04G0606700 PROTEIN"/>
    <property type="match status" value="1"/>
</dbReference>
<evidence type="ECO:0000256" key="1">
    <source>
        <dbReference type="SAM" id="MobiDB-lite"/>
    </source>
</evidence>
<dbReference type="Proteomes" id="UP001327560">
    <property type="component" value="Chromosome 9"/>
</dbReference>
<feature type="region of interest" description="Disordered" evidence="1">
    <location>
        <begin position="138"/>
        <end position="160"/>
    </location>
</feature>
<dbReference type="EMBL" id="CP136898">
    <property type="protein sequence ID" value="WOL19767.1"/>
    <property type="molecule type" value="Genomic_DNA"/>
</dbReference>
<dbReference type="AlphaFoldDB" id="A0AAQ3L2R6"/>
<keyword evidence="3" id="KW-1185">Reference proteome</keyword>